<organism evidence="2 3">
    <name type="scientific">Exidia glandulosa HHB12029</name>
    <dbReference type="NCBI Taxonomy" id="1314781"/>
    <lineage>
        <taxon>Eukaryota</taxon>
        <taxon>Fungi</taxon>
        <taxon>Dikarya</taxon>
        <taxon>Basidiomycota</taxon>
        <taxon>Agaricomycotina</taxon>
        <taxon>Agaricomycetes</taxon>
        <taxon>Auriculariales</taxon>
        <taxon>Exidiaceae</taxon>
        <taxon>Exidia</taxon>
    </lineage>
</organism>
<dbReference type="EMBL" id="KV425882">
    <property type="protein sequence ID" value="KZW04283.1"/>
    <property type="molecule type" value="Genomic_DNA"/>
</dbReference>
<sequence length="168" mass="18578">MPRTPTSRLPDGVLVENNNDKTRSPAAAERTAARCVFALPGWAPLPQSGALTGLYLISNRCARPDLRTERDAMHGLKLDIYEILCVRRDGTAHAMSNNGVQTLVYDFQFLGVLVIAAVRSSPPSTCHRQASNTPAGFLHSGVERACQLFSRHQTFSPCRSRNFFDQDY</sequence>
<name>A0A165QZJ9_EXIGL</name>
<dbReference type="AlphaFoldDB" id="A0A165QZJ9"/>
<dbReference type="InParanoid" id="A0A165QZJ9"/>
<dbReference type="Proteomes" id="UP000077266">
    <property type="component" value="Unassembled WGS sequence"/>
</dbReference>
<keyword evidence="3" id="KW-1185">Reference proteome</keyword>
<evidence type="ECO:0000313" key="2">
    <source>
        <dbReference type="EMBL" id="KZW04283.1"/>
    </source>
</evidence>
<evidence type="ECO:0000313" key="3">
    <source>
        <dbReference type="Proteomes" id="UP000077266"/>
    </source>
</evidence>
<reference evidence="2 3" key="1">
    <citation type="journal article" date="2016" name="Mol. Biol. Evol.">
        <title>Comparative Genomics of Early-Diverging Mushroom-Forming Fungi Provides Insights into the Origins of Lignocellulose Decay Capabilities.</title>
        <authorList>
            <person name="Nagy L.G."/>
            <person name="Riley R."/>
            <person name="Tritt A."/>
            <person name="Adam C."/>
            <person name="Daum C."/>
            <person name="Floudas D."/>
            <person name="Sun H."/>
            <person name="Yadav J.S."/>
            <person name="Pangilinan J."/>
            <person name="Larsson K.H."/>
            <person name="Matsuura K."/>
            <person name="Barry K."/>
            <person name="Labutti K."/>
            <person name="Kuo R."/>
            <person name="Ohm R.A."/>
            <person name="Bhattacharya S.S."/>
            <person name="Shirouzu T."/>
            <person name="Yoshinaga Y."/>
            <person name="Martin F.M."/>
            <person name="Grigoriev I.V."/>
            <person name="Hibbett D.S."/>
        </authorList>
    </citation>
    <scope>NUCLEOTIDE SEQUENCE [LARGE SCALE GENOMIC DNA]</scope>
    <source>
        <strain evidence="2 3">HHB12029</strain>
    </source>
</reference>
<feature type="region of interest" description="Disordered" evidence="1">
    <location>
        <begin position="1"/>
        <end position="26"/>
    </location>
</feature>
<gene>
    <name evidence="2" type="ORF">EXIGLDRAFT_21811</name>
</gene>
<evidence type="ECO:0000256" key="1">
    <source>
        <dbReference type="SAM" id="MobiDB-lite"/>
    </source>
</evidence>
<protein>
    <submittedName>
        <fullName evidence="2">Uncharacterized protein</fullName>
    </submittedName>
</protein>
<proteinExistence type="predicted"/>
<accession>A0A165QZJ9</accession>